<proteinExistence type="predicted"/>
<dbReference type="AlphaFoldDB" id="A0A1H8VV87"/>
<name>A0A1H8VV87_9EURY</name>
<dbReference type="RefSeq" id="WP_092664254.1">
    <property type="nucleotide sequence ID" value="NZ_FOCX01000042.1"/>
</dbReference>
<sequence>MSEQRTYHGTLIEVSFGSDQVQRTVLEQYRQLVADHDPEDVLVVAGSPTSMTTFEAMLEPELTGAAMPRVTSLIVHATDVINRTDDRAILSDAMRRELVHRFLDDRDWESDYLRRAAEQDSFEADFAQLMETAVWQGIEFDTTPELRAVTAAVDEFHAWLGEHDHLERVLCKQVLEEVVRDVFDSFWSSLVAVFSC</sequence>
<accession>A0A1H8VV87</accession>
<organism evidence="1 2">
    <name type="scientific">Halorientalis persicus</name>
    <dbReference type="NCBI Taxonomy" id="1367881"/>
    <lineage>
        <taxon>Archaea</taxon>
        <taxon>Methanobacteriati</taxon>
        <taxon>Methanobacteriota</taxon>
        <taxon>Stenosarchaea group</taxon>
        <taxon>Halobacteria</taxon>
        <taxon>Halobacteriales</taxon>
        <taxon>Haloarculaceae</taxon>
        <taxon>Halorientalis</taxon>
    </lineage>
</organism>
<protein>
    <submittedName>
        <fullName evidence="1">Uncharacterized protein</fullName>
    </submittedName>
</protein>
<gene>
    <name evidence="1" type="ORF">SAMN05216388_104220</name>
</gene>
<evidence type="ECO:0000313" key="1">
    <source>
        <dbReference type="EMBL" id="SEP19220.1"/>
    </source>
</evidence>
<dbReference type="EMBL" id="FOCX01000042">
    <property type="protein sequence ID" value="SEP19220.1"/>
    <property type="molecule type" value="Genomic_DNA"/>
</dbReference>
<dbReference type="Proteomes" id="UP000198775">
    <property type="component" value="Unassembled WGS sequence"/>
</dbReference>
<keyword evidence="2" id="KW-1185">Reference proteome</keyword>
<reference evidence="2" key="1">
    <citation type="submission" date="2016-10" db="EMBL/GenBank/DDBJ databases">
        <authorList>
            <person name="Varghese N."/>
            <person name="Submissions S."/>
        </authorList>
    </citation>
    <scope>NUCLEOTIDE SEQUENCE [LARGE SCALE GENOMIC DNA]</scope>
    <source>
        <strain evidence="2">IBRC-M 10043</strain>
    </source>
</reference>
<dbReference type="OrthoDB" id="264949at2157"/>
<evidence type="ECO:0000313" key="2">
    <source>
        <dbReference type="Proteomes" id="UP000198775"/>
    </source>
</evidence>